<dbReference type="InterPro" id="IPR036621">
    <property type="entry name" value="Anticodon-bd_dom_sf"/>
</dbReference>
<keyword evidence="2" id="KW-0067">ATP-binding</keyword>
<protein>
    <submittedName>
        <fullName evidence="6">Aminoacyl--tRNA ligase-related protein</fullName>
    </submittedName>
</protein>
<evidence type="ECO:0000259" key="4">
    <source>
        <dbReference type="Pfam" id="PF00587"/>
    </source>
</evidence>
<gene>
    <name evidence="6" type="ORF">ACH4F9_41155</name>
</gene>
<dbReference type="SUPFAM" id="SSF55681">
    <property type="entry name" value="Class II aaRS and biotin synthetases"/>
    <property type="match status" value="1"/>
</dbReference>
<evidence type="ECO:0000256" key="3">
    <source>
        <dbReference type="ARBA" id="ARBA00023146"/>
    </source>
</evidence>
<evidence type="ECO:0000256" key="1">
    <source>
        <dbReference type="ARBA" id="ARBA00022490"/>
    </source>
</evidence>
<dbReference type="Gene3D" id="3.30.930.10">
    <property type="entry name" value="Bira Bifunctional Protein, Domain 2"/>
    <property type="match status" value="1"/>
</dbReference>
<comment type="caution">
    <text evidence="6">The sequence shown here is derived from an EMBL/GenBank/DDBJ whole genome shotgun (WGS) entry which is preliminary data.</text>
</comment>
<dbReference type="RefSeq" id="WP_397718324.1">
    <property type="nucleotide sequence ID" value="NZ_JBIRGN010000011.1"/>
</dbReference>
<dbReference type="Pfam" id="PF03129">
    <property type="entry name" value="HGTP_anticodon"/>
    <property type="match status" value="1"/>
</dbReference>
<dbReference type="InterPro" id="IPR045864">
    <property type="entry name" value="aa-tRNA-synth_II/BPL/LPL"/>
</dbReference>
<organism evidence="6 7">
    <name type="scientific">Streptomyces longisporoflavus</name>
    <dbReference type="NCBI Taxonomy" id="28044"/>
    <lineage>
        <taxon>Bacteria</taxon>
        <taxon>Bacillati</taxon>
        <taxon>Actinomycetota</taxon>
        <taxon>Actinomycetes</taxon>
        <taxon>Kitasatosporales</taxon>
        <taxon>Streptomycetaceae</taxon>
        <taxon>Streptomyces</taxon>
    </lineage>
</organism>
<keyword evidence="7" id="KW-1185">Reference proteome</keyword>
<dbReference type="EMBL" id="JBIRGQ010000011">
    <property type="protein sequence ID" value="MFH8551413.1"/>
    <property type="molecule type" value="Genomic_DNA"/>
</dbReference>
<dbReference type="Gene3D" id="3.40.50.800">
    <property type="entry name" value="Anticodon-binding domain"/>
    <property type="match status" value="1"/>
</dbReference>
<dbReference type="Proteomes" id="UP001610818">
    <property type="component" value="Unassembled WGS sequence"/>
</dbReference>
<keyword evidence="1" id="KW-0963">Cytoplasm</keyword>
<evidence type="ECO:0000259" key="5">
    <source>
        <dbReference type="Pfam" id="PF03129"/>
    </source>
</evidence>
<evidence type="ECO:0000256" key="2">
    <source>
        <dbReference type="ARBA" id="ARBA00022840"/>
    </source>
</evidence>
<keyword evidence="2" id="KW-0547">Nucleotide-binding</keyword>
<dbReference type="SUPFAM" id="SSF52954">
    <property type="entry name" value="Class II aaRS ABD-related"/>
    <property type="match status" value="1"/>
</dbReference>
<sequence>MGQVVDVQILDGSGNVLWRGPESDYPAALGAIDPDNSALRMLADGDPEHRCARDDVMRTAETLQLVSRRGTPRGFLTTLPRGAVLEAGVEAFNAQHLAGLEINTVHFPLVFDGSSEPMRELTSQYSEQSRMFELAEGDGKLKLAYAADPNLFSWLKDSVLERARLPYAMYSPQPVFRRFKSGETNIQRRRQFTVPDVHIWCHPDDVAERYLHALQQAADATAYWFQHDYVHVLDSVAGTSHDTDDFHRQCAKAAGGITVVRRLAAHPKYYAQKTGILVSSGYDLVMLQNLQLDEVNAPRFNIRTDTGEHPSLIHACVAMGGSRLLPLVIGRGLAGLGPQVIPAELAWNQVVFLPLAEKHVGRAYELAGPLWIDGVRTAVDLEFKRPIGARIGRLRREWQPLYCVVGDRELNEQPRFQAGSGPGVNQDYQDFLAEQLPGWLRCRPATPVGAAPLPFANAS</sequence>
<dbReference type="Pfam" id="PF00587">
    <property type="entry name" value="tRNA-synt_2b"/>
    <property type="match status" value="1"/>
</dbReference>
<feature type="domain" description="Aminoacyl-tRNA synthetase class II (G/ P/ S/T)" evidence="4">
    <location>
        <begin position="149"/>
        <end position="329"/>
    </location>
</feature>
<keyword evidence="6" id="KW-0436">Ligase</keyword>
<proteinExistence type="predicted"/>
<dbReference type="InterPro" id="IPR004154">
    <property type="entry name" value="Anticodon-bd"/>
</dbReference>
<evidence type="ECO:0000313" key="6">
    <source>
        <dbReference type="EMBL" id="MFH8551413.1"/>
    </source>
</evidence>
<dbReference type="InterPro" id="IPR002314">
    <property type="entry name" value="aa-tRNA-synt_IIb"/>
</dbReference>
<dbReference type="GO" id="GO:0016874">
    <property type="term" value="F:ligase activity"/>
    <property type="evidence" value="ECO:0007669"/>
    <property type="project" value="UniProtKB-KW"/>
</dbReference>
<accession>A0ABW7R2C1</accession>
<name>A0ABW7R2C1_9ACTN</name>
<feature type="domain" description="Anticodon-binding" evidence="5">
    <location>
        <begin position="349"/>
        <end position="412"/>
    </location>
</feature>
<reference evidence="6 7" key="1">
    <citation type="submission" date="2024-10" db="EMBL/GenBank/DDBJ databases">
        <title>The Natural Products Discovery Center: Release of the First 8490 Sequenced Strains for Exploring Actinobacteria Biosynthetic Diversity.</title>
        <authorList>
            <person name="Kalkreuter E."/>
            <person name="Kautsar S.A."/>
            <person name="Yang D."/>
            <person name="Bader C.D."/>
            <person name="Teijaro C.N."/>
            <person name="Fluegel L."/>
            <person name="Davis C.M."/>
            <person name="Simpson J.R."/>
            <person name="Lauterbach L."/>
            <person name="Steele A.D."/>
            <person name="Gui C."/>
            <person name="Meng S."/>
            <person name="Li G."/>
            <person name="Viehrig K."/>
            <person name="Ye F."/>
            <person name="Su P."/>
            <person name="Kiefer A.F."/>
            <person name="Nichols A."/>
            <person name="Cepeda A.J."/>
            <person name="Yan W."/>
            <person name="Fan B."/>
            <person name="Jiang Y."/>
            <person name="Adhikari A."/>
            <person name="Zheng C.-J."/>
            <person name="Schuster L."/>
            <person name="Cowan T.M."/>
            <person name="Smanski M.J."/>
            <person name="Chevrette M.G."/>
            <person name="De Carvalho L.P.S."/>
            <person name="Shen B."/>
        </authorList>
    </citation>
    <scope>NUCLEOTIDE SEQUENCE [LARGE SCALE GENOMIC DNA]</scope>
    <source>
        <strain evidence="6 7">NPDC017990</strain>
    </source>
</reference>
<evidence type="ECO:0000313" key="7">
    <source>
        <dbReference type="Proteomes" id="UP001610818"/>
    </source>
</evidence>
<keyword evidence="3" id="KW-0030">Aminoacyl-tRNA synthetase</keyword>